<feature type="compositionally biased region" description="Low complexity" evidence="1">
    <location>
        <begin position="476"/>
        <end position="496"/>
    </location>
</feature>
<reference evidence="3" key="1">
    <citation type="submission" date="2021-05" db="EMBL/GenBank/DDBJ databases">
        <authorList>
            <person name="Alioto T."/>
            <person name="Alioto T."/>
            <person name="Gomez Garrido J."/>
        </authorList>
    </citation>
    <scope>NUCLEOTIDE SEQUENCE</scope>
</reference>
<feature type="region of interest" description="Disordered" evidence="1">
    <location>
        <begin position="261"/>
        <end position="300"/>
    </location>
</feature>
<organism evidence="3">
    <name type="scientific">Culex pipiens</name>
    <name type="common">House mosquito</name>
    <dbReference type="NCBI Taxonomy" id="7175"/>
    <lineage>
        <taxon>Eukaryota</taxon>
        <taxon>Metazoa</taxon>
        <taxon>Ecdysozoa</taxon>
        <taxon>Arthropoda</taxon>
        <taxon>Hexapoda</taxon>
        <taxon>Insecta</taxon>
        <taxon>Pterygota</taxon>
        <taxon>Neoptera</taxon>
        <taxon>Endopterygota</taxon>
        <taxon>Diptera</taxon>
        <taxon>Nematocera</taxon>
        <taxon>Culicoidea</taxon>
        <taxon>Culicidae</taxon>
        <taxon>Culicinae</taxon>
        <taxon>Culicini</taxon>
        <taxon>Culex</taxon>
        <taxon>Culex</taxon>
    </lineage>
</organism>
<evidence type="ECO:0000256" key="1">
    <source>
        <dbReference type="SAM" id="MobiDB-lite"/>
    </source>
</evidence>
<dbReference type="GO" id="GO:0007218">
    <property type="term" value="P:neuropeptide signaling pathway"/>
    <property type="evidence" value="ECO:0007669"/>
    <property type="project" value="UniProtKB-KW"/>
</dbReference>
<feature type="region of interest" description="Disordered" evidence="1">
    <location>
        <begin position="77"/>
        <end position="97"/>
    </location>
</feature>
<keyword evidence="2" id="KW-0732">Signal</keyword>
<feature type="region of interest" description="Disordered" evidence="1">
    <location>
        <begin position="384"/>
        <end position="510"/>
    </location>
</feature>
<dbReference type="EMBL" id="HBUE01180694">
    <property type="protein sequence ID" value="CAG6520083.1"/>
    <property type="molecule type" value="Transcribed_RNA"/>
</dbReference>
<protein>
    <submittedName>
        <fullName evidence="3">Neuropeptide-like 1</fullName>
    </submittedName>
</protein>
<dbReference type="EMBL" id="HBUE01286301">
    <property type="protein sequence ID" value="CAG6571649.1"/>
    <property type="molecule type" value="Transcribed_RNA"/>
</dbReference>
<feature type="compositionally biased region" description="Acidic residues" evidence="1">
    <location>
        <begin position="428"/>
        <end position="449"/>
    </location>
</feature>
<feature type="region of interest" description="Disordered" evidence="1">
    <location>
        <begin position="148"/>
        <end position="170"/>
    </location>
</feature>
<feature type="signal peptide" evidence="2">
    <location>
        <begin position="1"/>
        <end position="29"/>
    </location>
</feature>
<feature type="compositionally biased region" description="Acidic residues" evidence="1">
    <location>
        <begin position="392"/>
        <end position="413"/>
    </location>
</feature>
<feature type="compositionally biased region" description="Basic and acidic residues" evidence="1">
    <location>
        <begin position="414"/>
        <end position="427"/>
    </location>
</feature>
<evidence type="ECO:0000313" key="3">
    <source>
        <dbReference type="EMBL" id="CAG6520083.1"/>
    </source>
</evidence>
<accession>A0A8D8DYV1</accession>
<sequence length="659" mass="72588">MGNFGMLLPPKLLLRMSTLLFLVVHNANGQYGPEGGRRLKPCELESLLRDLTYPEEGYEMHAAALRNQLRHILERDPSDGANYQSMDEYGGYENSGPYEDKRSYRSLLRDGASFGQKRNLGSLARAGLLRAPPAGDYLKRSIATLAKNGQLPSREPDSEESSSGAAAGGWTEADKRNVAAAFRSGYMLNGKRNIASLARKYELPGKRNIQSLLRTGGMMPSIAPKRNMQALARDNSLPHYGVVGGGQESKRNIQTLVRDWNLPKQQGGGGSGAAGGASGVDEKRNIQSLKSSQGGRKKRELYYDEDPLGVDESGTPEVLEPVYQSAPLDYEELMEAMSEAYPYYVPGPDGNHIEEKRFLGSLARAGMLNRYHRFYHKRSGWTVADAYGGPNDYDDGNDDDDDDDDGDDDEDNDNDNRTSQKNDRYREEGDEEPDEVVTDDDPDDEDDVVDGVYGPEPSPPRKRHIASIARSGWSPSFRPSRAAGRFSRSGRARSSFTPNPSDYDNQPQAFVDDATLLAATAGQDYEAPPPSLSLAAAASAAGELPVYDPRGAQHRLESQRYTGDVFGVNRRPPPPAGPVYGGLHEDYPMPPPPPYYGYAGITTSEARSNPFYSEDEFRCAARLRKLLFYLKKQYQQDNKYIQAVYGRNPGGAGGAPRYN</sequence>
<name>A0A8D8DYV1_CULPI</name>
<keyword evidence="3" id="KW-0527">Neuropeptide</keyword>
<feature type="chain" id="PRO_5036428033" evidence="2">
    <location>
        <begin position="30"/>
        <end position="659"/>
    </location>
</feature>
<evidence type="ECO:0000256" key="2">
    <source>
        <dbReference type="SAM" id="SignalP"/>
    </source>
</evidence>
<dbReference type="AlphaFoldDB" id="A0A8D8DYV1"/>
<proteinExistence type="predicted"/>
<feature type="compositionally biased region" description="Polar residues" evidence="1">
    <location>
        <begin position="497"/>
        <end position="508"/>
    </location>
</feature>
<feature type="compositionally biased region" description="Gly residues" evidence="1">
    <location>
        <begin position="266"/>
        <end position="278"/>
    </location>
</feature>